<gene>
    <name evidence="1" type="ORF">IV80_GL001483</name>
</gene>
<comment type="caution">
    <text evidence="1">The sequence shown here is derived from an EMBL/GenBank/DDBJ whole genome shotgun (WGS) entry which is preliminary data.</text>
</comment>
<sequence>MMKQLDMEFLSSLGKVRHVKLKYVNEGLDATAVRAAMAQLAGLKLFVKDEEELYAKPQAAKYIETIDTPLFDDEAVEA</sequence>
<dbReference type="Pfam" id="PF11148">
    <property type="entry name" value="DUF2922"/>
    <property type="match status" value="1"/>
</dbReference>
<name>A0A0R2IMA7_9LACO</name>
<dbReference type="STRING" id="319652.IV80_GL001483"/>
<organism evidence="1 2">
    <name type="scientific">Pediococcus cellicola</name>
    <dbReference type="NCBI Taxonomy" id="319652"/>
    <lineage>
        <taxon>Bacteria</taxon>
        <taxon>Bacillati</taxon>
        <taxon>Bacillota</taxon>
        <taxon>Bacilli</taxon>
        <taxon>Lactobacillales</taxon>
        <taxon>Lactobacillaceae</taxon>
        <taxon>Pediococcus</taxon>
    </lineage>
</organism>
<dbReference type="RefSeq" id="WP_338045654.1">
    <property type="nucleotide sequence ID" value="NZ_JQBR01000005.1"/>
</dbReference>
<dbReference type="InterPro" id="IPR021321">
    <property type="entry name" value="DUF2922"/>
</dbReference>
<reference evidence="1 2" key="1">
    <citation type="journal article" date="2015" name="Genome Announc.">
        <title>Expanding the biotechnology potential of lactobacilli through comparative genomics of 213 strains and associated genera.</title>
        <authorList>
            <person name="Sun Z."/>
            <person name="Harris H.M."/>
            <person name="McCann A."/>
            <person name="Guo C."/>
            <person name="Argimon S."/>
            <person name="Zhang W."/>
            <person name="Yang X."/>
            <person name="Jeffery I.B."/>
            <person name="Cooney J.C."/>
            <person name="Kagawa T.F."/>
            <person name="Liu W."/>
            <person name="Song Y."/>
            <person name="Salvetti E."/>
            <person name="Wrobel A."/>
            <person name="Rasinkangas P."/>
            <person name="Parkhill J."/>
            <person name="Rea M.C."/>
            <person name="O'Sullivan O."/>
            <person name="Ritari J."/>
            <person name="Douillard F.P."/>
            <person name="Paul Ross R."/>
            <person name="Yang R."/>
            <person name="Briner A.E."/>
            <person name="Felis G.E."/>
            <person name="de Vos W.M."/>
            <person name="Barrangou R."/>
            <person name="Klaenhammer T.R."/>
            <person name="Caufield P.W."/>
            <person name="Cui Y."/>
            <person name="Zhang H."/>
            <person name="O'Toole P.W."/>
        </authorList>
    </citation>
    <scope>NUCLEOTIDE SEQUENCE [LARGE SCALE GENOMIC DNA]</scope>
    <source>
        <strain evidence="1 2">DSM 17757</strain>
    </source>
</reference>
<keyword evidence="2" id="KW-1185">Reference proteome</keyword>
<dbReference type="Proteomes" id="UP000051568">
    <property type="component" value="Unassembled WGS sequence"/>
</dbReference>
<dbReference type="AlphaFoldDB" id="A0A0R2IMA7"/>
<dbReference type="PATRIC" id="fig|319652.3.peg.1501"/>
<protein>
    <recommendedName>
        <fullName evidence="3">DUF2922 domain-containing protein</fullName>
    </recommendedName>
</protein>
<accession>A0A0R2IMA7</accession>
<evidence type="ECO:0000313" key="2">
    <source>
        <dbReference type="Proteomes" id="UP000051568"/>
    </source>
</evidence>
<evidence type="ECO:0000313" key="1">
    <source>
        <dbReference type="EMBL" id="KRN66233.1"/>
    </source>
</evidence>
<dbReference type="EMBL" id="JQBR01000005">
    <property type="protein sequence ID" value="KRN66233.1"/>
    <property type="molecule type" value="Genomic_DNA"/>
</dbReference>
<proteinExistence type="predicted"/>
<evidence type="ECO:0008006" key="3">
    <source>
        <dbReference type="Google" id="ProtNLM"/>
    </source>
</evidence>